<reference evidence="2" key="1">
    <citation type="submission" date="2021-06" db="EMBL/GenBank/DDBJ databases">
        <authorList>
            <person name="Hodson N. C."/>
            <person name="Mongue J. A."/>
            <person name="Jaron S. K."/>
        </authorList>
    </citation>
    <scope>NUCLEOTIDE SEQUENCE</scope>
</reference>
<name>A0A8J2PA81_9HEXA</name>
<feature type="transmembrane region" description="Helical" evidence="1">
    <location>
        <begin position="43"/>
        <end position="70"/>
    </location>
</feature>
<keyword evidence="1" id="KW-1133">Transmembrane helix</keyword>
<gene>
    <name evidence="2" type="ORF">AFUS01_LOCUS20601</name>
</gene>
<organism evidence="2 3">
    <name type="scientific">Allacma fusca</name>
    <dbReference type="NCBI Taxonomy" id="39272"/>
    <lineage>
        <taxon>Eukaryota</taxon>
        <taxon>Metazoa</taxon>
        <taxon>Ecdysozoa</taxon>
        <taxon>Arthropoda</taxon>
        <taxon>Hexapoda</taxon>
        <taxon>Collembola</taxon>
        <taxon>Symphypleona</taxon>
        <taxon>Sminthuridae</taxon>
        <taxon>Allacma</taxon>
    </lineage>
</organism>
<evidence type="ECO:0000313" key="3">
    <source>
        <dbReference type="Proteomes" id="UP000708208"/>
    </source>
</evidence>
<keyword evidence="3" id="KW-1185">Reference proteome</keyword>
<feature type="transmembrane region" description="Helical" evidence="1">
    <location>
        <begin position="176"/>
        <end position="207"/>
    </location>
</feature>
<keyword evidence="1" id="KW-0812">Transmembrane</keyword>
<comment type="caution">
    <text evidence="2">The sequence shown here is derived from an EMBL/GenBank/DDBJ whole genome shotgun (WGS) entry which is preliminary data.</text>
</comment>
<proteinExistence type="predicted"/>
<feature type="transmembrane region" description="Helical" evidence="1">
    <location>
        <begin position="261"/>
        <end position="282"/>
    </location>
</feature>
<keyword evidence="1" id="KW-0472">Membrane</keyword>
<evidence type="ECO:0000256" key="1">
    <source>
        <dbReference type="SAM" id="Phobius"/>
    </source>
</evidence>
<feature type="non-terminal residue" evidence="2">
    <location>
        <position position="1"/>
    </location>
</feature>
<sequence>MLTLRDILINFTLFDILSRLNLIPVQVDIKAGKIRTQPSKLRFFMWKLVLGAFLLRILFAIVILPVLLVYSRDRSLIFDIPFLLVVSLGGIITVYVLTSAFISLPGCTENLANSTLEGYQRHQSKTSKKTIQEVVAVWLPFNAFPISLVHACKLVADPQASYFLYTWLQTSWQTPLAFTLCIVMDMYLVMQALSCLAFIGFFVILSFEKWEYQVKRGIQVVQIRRGTMFIPAQKLLTALQTCRCLVLSVQLYNTAFGNSMYLFKLASITVTVFFISFSILAIHASLFILPAVMHLFLGIELIVAYVVILDKAFSVPGLIRQYKSKIL</sequence>
<dbReference type="AlphaFoldDB" id="A0A8J2PA81"/>
<feature type="transmembrane region" description="Helical" evidence="1">
    <location>
        <begin position="288"/>
        <end position="308"/>
    </location>
</feature>
<dbReference type="EMBL" id="CAJVCH010224172">
    <property type="protein sequence ID" value="CAG7732062.1"/>
    <property type="molecule type" value="Genomic_DNA"/>
</dbReference>
<evidence type="ECO:0000313" key="2">
    <source>
        <dbReference type="EMBL" id="CAG7732062.1"/>
    </source>
</evidence>
<accession>A0A8J2PA81</accession>
<feature type="transmembrane region" description="Helical" evidence="1">
    <location>
        <begin position="76"/>
        <end position="97"/>
    </location>
</feature>
<dbReference type="Proteomes" id="UP000708208">
    <property type="component" value="Unassembled WGS sequence"/>
</dbReference>
<protein>
    <submittedName>
        <fullName evidence="2">Uncharacterized protein</fullName>
    </submittedName>
</protein>